<organism evidence="1 2">
    <name type="scientific">Scortum barcoo</name>
    <name type="common">barcoo grunter</name>
    <dbReference type="NCBI Taxonomy" id="214431"/>
    <lineage>
        <taxon>Eukaryota</taxon>
        <taxon>Metazoa</taxon>
        <taxon>Chordata</taxon>
        <taxon>Craniata</taxon>
        <taxon>Vertebrata</taxon>
        <taxon>Euteleostomi</taxon>
        <taxon>Actinopterygii</taxon>
        <taxon>Neopterygii</taxon>
        <taxon>Teleostei</taxon>
        <taxon>Neoteleostei</taxon>
        <taxon>Acanthomorphata</taxon>
        <taxon>Eupercaria</taxon>
        <taxon>Centrarchiformes</taxon>
        <taxon>Terapontoidei</taxon>
        <taxon>Terapontidae</taxon>
        <taxon>Scortum</taxon>
    </lineage>
</organism>
<name>A0ACB8W0V6_9TELE</name>
<keyword evidence="2" id="KW-1185">Reference proteome</keyword>
<protein>
    <submittedName>
        <fullName evidence="1">Uncharacterized protein</fullName>
    </submittedName>
</protein>
<comment type="caution">
    <text evidence="1">The sequence shown here is derived from an EMBL/GenBank/DDBJ whole genome shotgun (WGS) entry which is preliminary data.</text>
</comment>
<accession>A0ACB8W0V6</accession>
<feature type="non-terminal residue" evidence="1">
    <location>
        <position position="531"/>
    </location>
</feature>
<evidence type="ECO:0000313" key="2">
    <source>
        <dbReference type="Proteomes" id="UP000831701"/>
    </source>
</evidence>
<sequence length="531" mass="59336">YYRQFEGFAKLAAPLHHLVAQLTGTKSQKPSEASLPAAWTEECEQGFEGLKTRGDEVLQLVLPTYHSESRYYSSCIMNMDTRVLSEQQSWSVSGAIGLEYIMISSSGVRNVLAIDFTIFPEWSREHPGFEDLECLVTSTLTRAGTLRATSSSSSAICMAFKKNHTTPYHPAGNGQCERFNRTLHNLLRTLPVTKKRDWSSHLPHVTFAYNTTTHQSTGESPFFPQLPVDFLLGRVQELVAGHPHDWIVEHHTQLRHAFESATRHLEAAAARRKEHYDKNVPNISLQGQLVLLRDSGVRDHHKIQDIWSSTVYKVLKAPGVGGSVYTIAPVHDLQQVKHIHHSLLKGWDPFRSSLGGPDLTNGLTAVLCRFRKYPIAVMCDVLKVYLFGASSSPGCANYGMKHLASQNEKEFPSAASFIRKHFYVDDGLMSMESISEAIKLVKEAQAVCAKGKLLLHKFLSNNREVLDSIDVAERAAELLCAAVSLSSGYHLESNGQTERLNPELETCLRCLVAQNQTTWSNHLTWVGYAHN</sequence>
<evidence type="ECO:0000313" key="1">
    <source>
        <dbReference type="EMBL" id="KAI3361414.1"/>
    </source>
</evidence>
<reference evidence="1" key="1">
    <citation type="submission" date="2022-04" db="EMBL/GenBank/DDBJ databases">
        <title>Jade perch genome.</title>
        <authorList>
            <person name="Chao B."/>
        </authorList>
    </citation>
    <scope>NUCLEOTIDE SEQUENCE</scope>
    <source>
        <strain evidence="1">CB-2022</strain>
    </source>
</reference>
<dbReference type="Proteomes" id="UP000831701">
    <property type="component" value="Chromosome 16"/>
</dbReference>
<dbReference type="EMBL" id="CM041546">
    <property type="protein sequence ID" value="KAI3361414.1"/>
    <property type="molecule type" value="Genomic_DNA"/>
</dbReference>
<proteinExistence type="predicted"/>
<feature type="non-terminal residue" evidence="1">
    <location>
        <position position="1"/>
    </location>
</feature>
<gene>
    <name evidence="1" type="ORF">L3Q82_013581</name>
</gene>